<comment type="caution">
    <text evidence="6">The sequence shown here is derived from an EMBL/GenBank/DDBJ whole genome shotgun (WGS) entry which is preliminary data.</text>
</comment>
<dbReference type="PROSITE" id="PS51891">
    <property type="entry name" value="CENP_V_GFA"/>
    <property type="match status" value="1"/>
</dbReference>
<dbReference type="GO" id="GO:0046872">
    <property type="term" value="F:metal ion binding"/>
    <property type="evidence" value="ECO:0007669"/>
    <property type="project" value="UniProtKB-KW"/>
</dbReference>
<evidence type="ECO:0000313" key="7">
    <source>
        <dbReference type="Proteomes" id="UP000807469"/>
    </source>
</evidence>
<evidence type="ECO:0000256" key="3">
    <source>
        <dbReference type="ARBA" id="ARBA00022833"/>
    </source>
</evidence>
<dbReference type="EMBL" id="MU155130">
    <property type="protein sequence ID" value="KAF9486390.1"/>
    <property type="molecule type" value="Genomic_DNA"/>
</dbReference>
<reference evidence="6" key="1">
    <citation type="submission" date="2020-11" db="EMBL/GenBank/DDBJ databases">
        <authorList>
            <consortium name="DOE Joint Genome Institute"/>
            <person name="Ahrendt S."/>
            <person name="Riley R."/>
            <person name="Andreopoulos W."/>
            <person name="Labutti K."/>
            <person name="Pangilinan J."/>
            <person name="Ruiz-Duenas F.J."/>
            <person name="Barrasa J.M."/>
            <person name="Sanchez-Garcia M."/>
            <person name="Camarero S."/>
            <person name="Miyauchi S."/>
            <person name="Serrano A."/>
            <person name="Linde D."/>
            <person name="Babiker R."/>
            <person name="Drula E."/>
            <person name="Ayuso-Fernandez I."/>
            <person name="Pacheco R."/>
            <person name="Padilla G."/>
            <person name="Ferreira P."/>
            <person name="Barriuso J."/>
            <person name="Kellner H."/>
            <person name="Castanera R."/>
            <person name="Alfaro M."/>
            <person name="Ramirez L."/>
            <person name="Pisabarro A.G."/>
            <person name="Kuo A."/>
            <person name="Tritt A."/>
            <person name="Lipzen A."/>
            <person name="He G."/>
            <person name="Yan M."/>
            <person name="Ng V."/>
            <person name="Cullen D."/>
            <person name="Martin F."/>
            <person name="Rosso M.-N."/>
            <person name="Henrissat B."/>
            <person name="Hibbett D."/>
            <person name="Martinez A.T."/>
            <person name="Grigoriev I.V."/>
        </authorList>
    </citation>
    <scope>NUCLEOTIDE SEQUENCE</scope>
    <source>
        <strain evidence="6">CIRM-BRFM 674</strain>
    </source>
</reference>
<dbReference type="InterPro" id="IPR011057">
    <property type="entry name" value="Mss4-like_sf"/>
</dbReference>
<keyword evidence="3" id="KW-0862">Zinc</keyword>
<protein>
    <recommendedName>
        <fullName evidence="5">CENP-V/GFA domain-containing protein</fullName>
    </recommendedName>
</protein>
<dbReference type="Gene3D" id="3.90.1590.10">
    <property type="entry name" value="glutathione-dependent formaldehyde- activating enzyme (gfa)"/>
    <property type="match status" value="1"/>
</dbReference>
<dbReference type="Pfam" id="PF04828">
    <property type="entry name" value="GFA"/>
    <property type="match status" value="1"/>
</dbReference>
<evidence type="ECO:0000256" key="2">
    <source>
        <dbReference type="ARBA" id="ARBA00022723"/>
    </source>
</evidence>
<feature type="domain" description="CENP-V/GFA" evidence="5">
    <location>
        <begin position="18"/>
        <end position="140"/>
    </location>
</feature>
<keyword evidence="2" id="KW-0479">Metal-binding</keyword>
<dbReference type="PANTHER" id="PTHR33337">
    <property type="entry name" value="GFA DOMAIN-CONTAINING PROTEIN"/>
    <property type="match status" value="1"/>
</dbReference>
<dbReference type="InterPro" id="IPR006913">
    <property type="entry name" value="CENP-V/GFA"/>
</dbReference>
<dbReference type="Proteomes" id="UP000807469">
    <property type="component" value="Unassembled WGS sequence"/>
</dbReference>
<keyword evidence="7" id="KW-1185">Reference proteome</keyword>
<dbReference type="AlphaFoldDB" id="A0A9P5ZGU5"/>
<evidence type="ECO:0000256" key="4">
    <source>
        <dbReference type="ARBA" id="ARBA00023239"/>
    </source>
</evidence>
<name>A0A9P5ZGU5_9AGAR</name>
<sequence>MLNSSPQVFDNSDASLVHRGGCFCGSASYQVKGLPLLSAFCHCTLCQRLNAAAFIHTSHFPASGFEWTHSNSELDVLESYAVASKPWKMRWRCKKCGCTVASHNTKLDKWSVWGAQFERDEGGKIIGWDSIKPTAHIFYDTRLVDIHDDLSKWTGYEGTSARLA</sequence>
<keyword evidence="4" id="KW-0456">Lyase</keyword>
<dbReference type="PANTHER" id="PTHR33337:SF40">
    <property type="entry name" value="CENP-V_GFA DOMAIN-CONTAINING PROTEIN-RELATED"/>
    <property type="match status" value="1"/>
</dbReference>
<evidence type="ECO:0000259" key="5">
    <source>
        <dbReference type="PROSITE" id="PS51891"/>
    </source>
</evidence>
<dbReference type="OrthoDB" id="9970124at2759"/>
<evidence type="ECO:0000313" key="6">
    <source>
        <dbReference type="EMBL" id="KAF9486390.1"/>
    </source>
</evidence>
<accession>A0A9P5ZGU5</accession>
<proteinExistence type="inferred from homology"/>
<evidence type="ECO:0000256" key="1">
    <source>
        <dbReference type="ARBA" id="ARBA00005495"/>
    </source>
</evidence>
<gene>
    <name evidence="6" type="ORF">BDN70DRAFT_794092</name>
</gene>
<dbReference type="GO" id="GO:0016846">
    <property type="term" value="F:carbon-sulfur lyase activity"/>
    <property type="evidence" value="ECO:0007669"/>
    <property type="project" value="InterPro"/>
</dbReference>
<dbReference type="SUPFAM" id="SSF51316">
    <property type="entry name" value="Mss4-like"/>
    <property type="match status" value="1"/>
</dbReference>
<comment type="similarity">
    <text evidence="1">Belongs to the Gfa family.</text>
</comment>
<organism evidence="6 7">
    <name type="scientific">Pholiota conissans</name>
    <dbReference type="NCBI Taxonomy" id="109636"/>
    <lineage>
        <taxon>Eukaryota</taxon>
        <taxon>Fungi</taxon>
        <taxon>Dikarya</taxon>
        <taxon>Basidiomycota</taxon>
        <taxon>Agaricomycotina</taxon>
        <taxon>Agaricomycetes</taxon>
        <taxon>Agaricomycetidae</taxon>
        <taxon>Agaricales</taxon>
        <taxon>Agaricineae</taxon>
        <taxon>Strophariaceae</taxon>
        <taxon>Pholiota</taxon>
    </lineage>
</organism>